<keyword evidence="7" id="KW-1185">Reference proteome</keyword>
<dbReference type="GO" id="GO:0005524">
    <property type="term" value="F:ATP binding"/>
    <property type="evidence" value="ECO:0007669"/>
    <property type="project" value="UniProtKB-KW"/>
</dbReference>
<feature type="region of interest" description="Disordered" evidence="5">
    <location>
        <begin position="913"/>
        <end position="955"/>
    </location>
</feature>
<feature type="compositionally biased region" description="Polar residues" evidence="5">
    <location>
        <begin position="458"/>
        <end position="470"/>
    </location>
</feature>
<dbReference type="GO" id="GO:0016787">
    <property type="term" value="F:hydrolase activity"/>
    <property type="evidence" value="ECO:0007669"/>
    <property type="project" value="UniProtKB-KW"/>
</dbReference>
<dbReference type="AlphaFoldDB" id="A0AAU9V5B9"/>
<evidence type="ECO:0000256" key="3">
    <source>
        <dbReference type="ARBA" id="ARBA00022806"/>
    </source>
</evidence>
<feature type="compositionally biased region" description="Polar residues" evidence="5">
    <location>
        <begin position="478"/>
        <end position="511"/>
    </location>
</feature>
<gene>
    <name evidence="6" type="ORF">EEDITHA_LOCUS19666</name>
</gene>
<accession>A0AAU9V5B9</accession>
<evidence type="ECO:0000313" key="6">
    <source>
        <dbReference type="EMBL" id="CAH2105406.1"/>
    </source>
</evidence>
<comment type="caution">
    <text evidence="6">The sequence shown here is derived from an EMBL/GenBank/DDBJ whole genome shotgun (WGS) entry which is preliminary data.</text>
</comment>
<protein>
    <submittedName>
        <fullName evidence="6">Uncharacterized protein</fullName>
    </submittedName>
</protein>
<evidence type="ECO:0000256" key="4">
    <source>
        <dbReference type="ARBA" id="ARBA00022840"/>
    </source>
</evidence>
<evidence type="ECO:0000313" key="7">
    <source>
        <dbReference type="Proteomes" id="UP001153954"/>
    </source>
</evidence>
<feature type="region of interest" description="Disordered" evidence="5">
    <location>
        <begin position="694"/>
        <end position="715"/>
    </location>
</feature>
<keyword evidence="2" id="KW-0378">Hydrolase</keyword>
<sequence length="955" mass="109423">MYCFPCRCGRTGRERGGQVFILVTEGKEHQTLIESMRQRDVLNKNILNSKEVQNNLYKLNPRMMPQDFTPECQKIFISVNIEDENEKEPSKQSKKRGQKDLRVMFEKASSVSSKERKKSAWITETEFYEIYPEGYRDCNFFSEPVAYWSMNKESITGDNNTEEFPLNLSKWLELQKKLQKTVHIGHSVDTEILTTVLNCDTKKFEPTTKKLESITGDNNTDEFPLNLSKWLELQKKLQKTVHIGHSVDTEILTTVLNCDTKKFEPTTKKLVLSSQDSLSQNVFLSPSKSKQTKKRDKNPLTKSPYPNNIDNKQEYLNTDKDQQIENDFDTNPVNDLNSNFDIEIDFDLDSPIFETVTEDNKVYKEEKVFDIGDTSDIFRLSAESSPEKVLEPEVDKSKSIDALDYFHLSSIDDIFEDTDNESPESKSENKVQSLNAANIVDSIIIESDTEISDDETNKQNVSTRQPSPSILSGRANRHNSGSTSPILCSQKQKPNIPKTNNQQFKKSTPKTSFTECIDLKNLQTANDKSMLTITQLVEMINKSENDKTPGSTTNRGNESKNQSKSESMINRTPSPVILTQRDKKNKVNTKEIDKKQATQLPTETLNNSDVIQLDKNNQNNTISMPNKRKFEEDNFASPYFSKKQKVTEDPQKSETLQKKVLAALSKEFNNELFRNNNHVNFMVSSIHLSPKLMSQKENYDESSTKSTKSNSEFDLQSNLDKLQKYRRDKCSPKNNIFKDCTNTNYLLQRKKISFSDSDDDDFITNKKSQSKQKLNGNGVHDNSYHKRKKKNKARNFLDLEAEISDDGINDSEDELTDESVGSIIDFICDENVADDRNMQALYLKSVKSPVKGGFKIPQLVDKYRKSDVFSQHVTENDTYEMDSFCVDSHIGLTQINEVSELELAEMLLEEKRKNGLSSKNKPKANLNETNNESPIIKRKFKNTKRQINSDSEDSS</sequence>
<evidence type="ECO:0000256" key="2">
    <source>
        <dbReference type="ARBA" id="ARBA00022801"/>
    </source>
</evidence>
<dbReference type="GO" id="GO:0009378">
    <property type="term" value="F:four-way junction helicase activity"/>
    <property type="evidence" value="ECO:0007669"/>
    <property type="project" value="TreeGrafter"/>
</dbReference>
<keyword evidence="4" id="KW-0067">ATP-binding</keyword>
<feature type="region of interest" description="Disordered" evidence="5">
    <location>
        <begin position="763"/>
        <end position="790"/>
    </location>
</feature>
<evidence type="ECO:0000256" key="5">
    <source>
        <dbReference type="SAM" id="MobiDB-lite"/>
    </source>
</evidence>
<feature type="compositionally biased region" description="Polar residues" evidence="5">
    <location>
        <begin position="300"/>
        <end position="310"/>
    </location>
</feature>
<dbReference type="PANTHER" id="PTHR14025">
    <property type="entry name" value="FANCONI ANEMIA GROUP M FANCM FAMILY MEMBER"/>
    <property type="match status" value="1"/>
</dbReference>
<dbReference type="GO" id="GO:0036297">
    <property type="term" value="P:interstrand cross-link repair"/>
    <property type="evidence" value="ECO:0007669"/>
    <property type="project" value="TreeGrafter"/>
</dbReference>
<dbReference type="GO" id="GO:0045003">
    <property type="term" value="P:double-strand break repair via synthesis-dependent strand annealing"/>
    <property type="evidence" value="ECO:0007669"/>
    <property type="project" value="TreeGrafter"/>
</dbReference>
<feature type="compositionally biased region" description="Polar residues" evidence="5">
    <location>
        <begin position="765"/>
        <end position="775"/>
    </location>
</feature>
<proteinExistence type="predicted"/>
<dbReference type="Proteomes" id="UP001153954">
    <property type="component" value="Unassembled WGS sequence"/>
</dbReference>
<feature type="region of interest" description="Disordered" evidence="5">
    <location>
        <begin position="448"/>
        <end position="511"/>
    </location>
</feature>
<dbReference type="GO" id="GO:0000400">
    <property type="term" value="F:four-way junction DNA binding"/>
    <property type="evidence" value="ECO:0007669"/>
    <property type="project" value="TreeGrafter"/>
</dbReference>
<keyword evidence="3" id="KW-0347">Helicase</keyword>
<reference evidence="6" key="1">
    <citation type="submission" date="2022-03" db="EMBL/GenBank/DDBJ databases">
        <authorList>
            <person name="Tunstrom K."/>
        </authorList>
    </citation>
    <scope>NUCLEOTIDE SEQUENCE</scope>
</reference>
<dbReference type="PANTHER" id="PTHR14025:SF20">
    <property type="entry name" value="FANCONI ANEMIA GROUP M PROTEIN"/>
    <property type="match status" value="1"/>
</dbReference>
<dbReference type="GO" id="GO:0043138">
    <property type="term" value="F:3'-5' DNA helicase activity"/>
    <property type="evidence" value="ECO:0007669"/>
    <property type="project" value="TreeGrafter"/>
</dbReference>
<dbReference type="EMBL" id="CAKOGL010000028">
    <property type="protein sequence ID" value="CAH2105406.1"/>
    <property type="molecule type" value="Genomic_DNA"/>
</dbReference>
<feature type="region of interest" description="Disordered" evidence="5">
    <location>
        <begin position="540"/>
        <end position="601"/>
    </location>
</feature>
<feature type="compositionally biased region" description="Polar residues" evidence="5">
    <location>
        <begin position="564"/>
        <end position="573"/>
    </location>
</feature>
<evidence type="ECO:0000256" key="1">
    <source>
        <dbReference type="ARBA" id="ARBA00022741"/>
    </source>
</evidence>
<name>A0AAU9V5B9_EUPED</name>
<organism evidence="6 7">
    <name type="scientific">Euphydryas editha</name>
    <name type="common">Edith's checkerspot</name>
    <dbReference type="NCBI Taxonomy" id="104508"/>
    <lineage>
        <taxon>Eukaryota</taxon>
        <taxon>Metazoa</taxon>
        <taxon>Ecdysozoa</taxon>
        <taxon>Arthropoda</taxon>
        <taxon>Hexapoda</taxon>
        <taxon>Insecta</taxon>
        <taxon>Pterygota</taxon>
        <taxon>Neoptera</taxon>
        <taxon>Endopterygota</taxon>
        <taxon>Lepidoptera</taxon>
        <taxon>Glossata</taxon>
        <taxon>Ditrysia</taxon>
        <taxon>Papilionoidea</taxon>
        <taxon>Nymphalidae</taxon>
        <taxon>Nymphalinae</taxon>
        <taxon>Euphydryas</taxon>
    </lineage>
</organism>
<keyword evidence="1" id="KW-0547">Nucleotide-binding</keyword>
<feature type="region of interest" description="Disordered" evidence="5">
    <location>
        <begin position="283"/>
        <end position="312"/>
    </location>
</feature>